<reference evidence="2 3" key="1">
    <citation type="journal article" date="2021" name="Microorganisms">
        <title>Acidisoma silvae sp. nov. and Acidisomacellulosilytica sp. nov., Two Acidophilic Bacteria Isolated from Decaying Wood, Hydrolyzing Cellulose and Producing Poly-3-hydroxybutyrate.</title>
        <authorList>
            <person name="Mieszkin S."/>
            <person name="Pouder E."/>
            <person name="Uroz S."/>
            <person name="Simon-Colin C."/>
            <person name="Alain K."/>
        </authorList>
    </citation>
    <scope>NUCLEOTIDE SEQUENCE [LARGE SCALE GENOMIC DNA]</scope>
    <source>
        <strain evidence="2 3">HW T5.17</strain>
    </source>
</reference>
<protein>
    <submittedName>
        <fullName evidence="2">Uncharacterized protein</fullName>
    </submittedName>
</protein>
<gene>
    <name evidence="2" type="ORF">ACELLULO517_22610</name>
</gene>
<sequence>MTKRKPEAARPPARRAQENEVYRGRQAAAGIVRITVMVPAERIPYLKALTLEWRRESKMMLEQDQPTADQILQIHAVCRTLELPLPEHAFASRGDAQEWLLAQEPSLGQLMLHRPKRPHRP</sequence>
<dbReference type="AlphaFoldDB" id="A0A963Z743"/>
<feature type="region of interest" description="Disordered" evidence="1">
    <location>
        <begin position="1"/>
        <end position="21"/>
    </location>
</feature>
<name>A0A963Z743_9PROT</name>
<comment type="caution">
    <text evidence="2">The sequence shown here is derived from an EMBL/GenBank/DDBJ whole genome shotgun (WGS) entry which is preliminary data.</text>
</comment>
<dbReference type="RefSeq" id="WP_227309715.1">
    <property type="nucleotide sequence ID" value="NZ_JAESVA010000010.1"/>
</dbReference>
<organism evidence="2 3">
    <name type="scientific">Acidisoma cellulosilyticum</name>
    <dbReference type="NCBI Taxonomy" id="2802395"/>
    <lineage>
        <taxon>Bacteria</taxon>
        <taxon>Pseudomonadati</taxon>
        <taxon>Pseudomonadota</taxon>
        <taxon>Alphaproteobacteria</taxon>
        <taxon>Acetobacterales</taxon>
        <taxon>Acidocellaceae</taxon>
        <taxon>Acidisoma</taxon>
    </lineage>
</organism>
<keyword evidence="3" id="KW-1185">Reference proteome</keyword>
<accession>A0A963Z743</accession>
<proteinExistence type="predicted"/>
<evidence type="ECO:0000256" key="1">
    <source>
        <dbReference type="SAM" id="MobiDB-lite"/>
    </source>
</evidence>
<evidence type="ECO:0000313" key="3">
    <source>
        <dbReference type="Proteomes" id="UP000721844"/>
    </source>
</evidence>
<dbReference type="Proteomes" id="UP000721844">
    <property type="component" value="Unassembled WGS sequence"/>
</dbReference>
<evidence type="ECO:0000313" key="2">
    <source>
        <dbReference type="EMBL" id="MCB8883058.1"/>
    </source>
</evidence>
<dbReference type="EMBL" id="JAESVA010000010">
    <property type="protein sequence ID" value="MCB8883058.1"/>
    <property type="molecule type" value="Genomic_DNA"/>
</dbReference>